<organism evidence="2 3">
    <name type="scientific">Oesophagostomum dentatum</name>
    <name type="common">Nodular worm</name>
    <dbReference type="NCBI Taxonomy" id="61180"/>
    <lineage>
        <taxon>Eukaryota</taxon>
        <taxon>Metazoa</taxon>
        <taxon>Ecdysozoa</taxon>
        <taxon>Nematoda</taxon>
        <taxon>Chromadorea</taxon>
        <taxon>Rhabditida</taxon>
        <taxon>Rhabditina</taxon>
        <taxon>Rhabditomorpha</taxon>
        <taxon>Strongyloidea</taxon>
        <taxon>Strongylidae</taxon>
        <taxon>Oesophagostomum</taxon>
    </lineage>
</organism>
<sequence length="163" mass="18715">MVEIEQIEEESQLQIHMAEANDLMFMLTARLDESKCMKDKMDVKLGYSTYKSRHENAGTEIYDLEDEDYDQNTGQNDSEPSNSHSAVSNSTTNEQNNVDQGHHRSIKPPQATLPKFHGNAEEFPEFWAIFETLVHKSRELDVMEKILLLKESLRGRAQTIIKG</sequence>
<feature type="compositionally biased region" description="Polar residues" evidence="1">
    <location>
        <begin position="71"/>
        <end position="99"/>
    </location>
</feature>
<evidence type="ECO:0000256" key="1">
    <source>
        <dbReference type="SAM" id="MobiDB-lite"/>
    </source>
</evidence>
<dbReference type="AlphaFoldDB" id="A0A0B1SSG3"/>
<dbReference type="Pfam" id="PF03564">
    <property type="entry name" value="DUF1759"/>
    <property type="match status" value="1"/>
</dbReference>
<keyword evidence="3" id="KW-1185">Reference proteome</keyword>
<proteinExistence type="predicted"/>
<feature type="region of interest" description="Disordered" evidence="1">
    <location>
        <begin position="56"/>
        <end position="115"/>
    </location>
</feature>
<name>A0A0B1SSG3_OESDE</name>
<evidence type="ECO:0000313" key="2">
    <source>
        <dbReference type="EMBL" id="KHJ86836.1"/>
    </source>
</evidence>
<dbReference type="InterPro" id="IPR005312">
    <property type="entry name" value="DUF1759"/>
</dbReference>
<evidence type="ECO:0000313" key="3">
    <source>
        <dbReference type="Proteomes" id="UP000053660"/>
    </source>
</evidence>
<gene>
    <name evidence="2" type="ORF">OESDEN_13400</name>
</gene>
<protein>
    <submittedName>
        <fullName evidence="2">Uncharacterized protein</fullName>
    </submittedName>
</protein>
<accession>A0A0B1SSG3</accession>
<dbReference type="OrthoDB" id="5862292at2759"/>
<dbReference type="Proteomes" id="UP000053660">
    <property type="component" value="Unassembled WGS sequence"/>
</dbReference>
<reference evidence="2 3" key="1">
    <citation type="submission" date="2014-03" db="EMBL/GenBank/DDBJ databases">
        <title>Draft genome of the hookworm Oesophagostomum dentatum.</title>
        <authorList>
            <person name="Mitreva M."/>
        </authorList>
    </citation>
    <scope>NUCLEOTIDE SEQUENCE [LARGE SCALE GENOMIC DNA]</scope>
    <source>
        <strain evidence="2 3">OD-Hann</strain>
    </source>
</reference>
<dbReference type="EMBL" id="KN559264">
    <property type="protein sequence ID" value="KHJ86836.1"/>
    <property type="molecule type" value="Genomic_DNA"/>
</dbReference>